<reference evidence="2 3" key="1">
    <citation type="submission" date="2020-07" db="EMBL/GenBank/DDBJ databases">
        <title>Thermogemmata thermophila gen. nov., sp. nov., a novel moderate thermophilic planctomycete from a Kamchatka hot spring.</title>
        <authorList>
            <person name="Elcheninov A.G."/>
            <person name="Podosokorskaya O.A."/>
            <person name="Kovaleva O.L."/>
            <person name="Novikov A."/>
            <person name="Bonch-Osmolovskaya E.A."/>
            <person name="Toshchakov S.V."/>
            <person name="Kublanov I.V."/>
        </authorList>
    </citation>
    <scope>NUCLEOTIDE SEQUENCE [LARGE SCALE GENOMIC DNA]</scope>
    <source>
        <strain evidence="2 3">2918</strain>
    </source>
</reference>
<dbReference type="RefSeq" id="WP_194538097.1">
    <property type="nucleotide sequence ID" value="NZ_JACEFB010000007.1"/>
</dbReference>
<evidence type="ECO:0000313" key="3">
    <source>
        <dbReference type="Proteomes" id="UP000542342"/>
    </source>
</evidence>
<gene>
    <name evidence="2" type="ORF">H0921_10815</name>
</gene>
<accession>A0A7V8VEU3</accession>
<dbReference type="Pfam" id="PF05258">
    <property type="entry name" value="DciA"/>
    <property type="match status" value="1"/>
</dbReference>
<dbReference type="Proteomes" id="UP000542342">
    <property type="component" value="Unassembled WGS sequence"/>
</dbReference>
<dbReference type="PANTHER" id="PTHR36456:SF1">
    <property type="entry name" value="UPF0232 PROTEIN SCO3875"/>
    <property type="match status" value="1"/>
</dbReference>
<organism evidence="2 3">
    <name type="scientific">Thermogemmata fonticola</name>
    <dbReference type="NCBI Taxonomy" id="2755323"/>
    <lineage>
        <taxon>Bacteria</taxon>
        <taxon>Pseudomonadati</taxon>
        <taxon>Planctomycetota</taxon>
        <taxon>Planctomycetia</taxon>
        <taxon>Gemmatales</taxon>
        <taxon>Gemmataceae</taxon>
        <taxon>Thermogemmata</taxon>
    </lineage>
</organism>
<keyword evidence="3" id="KW-1185">Reference proteome</keyword>
<dbReference type="PANTHER" id="PTHR36456">
    <property type="entry name" value="UPF0232 PROTEIN SCO3875"/>
    <property type="match status" value="1"/>
</dbReference>
<evidence type="ECO:0000313" key="2">
    <source>
        <dbReference type="EMBL" id="MBA2226652.1"/>
    </source>
</evidence>
<feature type="compositionally biased region" description="Basic and acidic residues" evidence="1">
    <location>
        <begin position="1"/>
        <end position="24"/>
    </location>
</feature>
<dbReference type="AlphaFoldDB" id="A0A7V8VEU3"/>
<dbReference type="InterPro" id="IPR007922">
    <property type="entry name" value="DciA-like"/>
</dbReference>
<proteinExistence type="predicted"/>
<feature type="region of interest" description="Disordered" evidence="1">
    <location>
        <begin position="1"/>
        <end position="25"/>
    </location>
</feature>
<name>A0A7V8VEU3_9BACT</name>
<evidence type="ECO:0000256" key="1">
    <source>
        <dbReference type="SAM" id="MobiDB-lite"/>
    </source>
</evidence>
<sequence length="123" mass="13852">MANDSFQRREPASGSDGGRRERGPEPLADILSRLFVSRGWGRKSERLRLEAAWEAALEAVVPRSLRQHTRVASLRRGVLEVEVNAAPLMQELNQFHKRRLLAALRQALPGTTIADIRFRAGAW</sequence>
<comment type="caution">
    <text evidence="2">The sequence shown here is derived from an EMBL/GenBank/DDBJ whole genome shotgun (WGS) entry which is preliminary data.</text>
</comment>
<dbReference type="EMBL" id="JACEFB010000007">
    <property type="protein sequence ID" value="MBA2226652.1"/>
    <property type="molecule type" value="Genomic_DNA"/>
</dbReference>
<protein>
    <submittedName>
        <fullName evidence="2">DUF721 domain-containing protein</fullName>
    </submittedName>
</protein>